<name>A0A2T5ISG9_9GAMM</name>
<protein>
    <submittedName>
        <fullName evidence="1">Uncharacterized protein</fullName>
    </submittedName>
</protein>
<proteinExistence type="predicted"/>
<dbReference type="OrthoDB" id="6107001at2"/>
<accession>A0A2T5ISG9</accession>
<sequence length="188" mass="22204">MINTEWFNFFKSFFQNNAASIGTVMYANGCREGWLQGEMFRTATDEKFAVNYYQLKRYSEKLDLYGEMPNRQVQQKMVAEIKIISPSFEKKNIDGTSNLIRYLQSNDVINSLGHINQRVGSLLKDLKRLRTVTDSTIEKYIILVIPNYEEGKIKEDLKHVLYNIHLSHHEEFLSFTEHHFDVRIWKVD</sequence>
<organism evidence="1 2">
    <name type="scientific">Agitococcus lubricus</name>
    <dbReference type="NCBI Taxonomy" id="1077255"/>
    <lineage>
        <taxon>Bacteria</taxon>
        <taxon>Pseudomonadati</taxon>
        <taxon>Pseudomonadota</taxon>
        <taxon>Gammaproteobacteria</taxon>
        <taxon>Moraxellales</taxon>
        <taxon>Moraxellaceae</taxon>
        <taxon>Agitococcus</taxon>
    </lineage>
</organism>
<dbReference type="Proteomes" id="UP000244223">
    <property type="component" value="Unassembled WGS sequence"/>
</dbReference>
<dbReference type="RefSeq" id="WP_107866985.1">
    <property type="nucleotide sequence ID" value="NZ_QAON01000027.1"/>
</dbReference>
<evidence type="ECO:0000313" key="1">
    <source>
        <dbReference type="EMBL" id="PTQ86798.1"/>
    </source>
</evidence>
<evidence type="ECO:0000313" key="2">
    <source>
        <dbReference type="Proteomes" id="UP000244223"/>
    </source>
</evidence>
<dbReference type="EMBL" id="QAON01000027">
    <property type="protein sequence ID" value="PTQ86798.1"/>
    <property type="molecule type" value="Genomic_DNA"/>
</dbReference>
<gene>
    <name evidence="1" type="ORF">C8N29_1274</name>
</gene>
<dbReference type="AlphaFoldDB" id="A0A2T5ISG9"/>
<keyword evidence="2" id="KW-1185">Reference proteome</keyword>
<comment type="caution">
    <text evidence="1">The sequence shown here is derived from an EMBL/GenBank/DDBJ whole genome shotgun (WGS) entry which is preliminary data.</text>
</comment>
<reference evidence="1 2" key="1">
    <citation type="submission" date="2018-04" db="EMBL/GenBank/DDBJ databases">
        <title>Genomic Encyclopedia of Archaeal and Bacterial Type Strains, Phase II (KMG-II): from individual species to whole genera.</title>
        <authorList>
            <person name="Goeker M."/>
        </authorList>
    </citation>
    <scope>NUCLEOTIDE SEQUENCE [LARGE SCALE GENOMIC DNA]</scope>
    <source>
        <strain evidence="1 2">DSM 5822</strain>
    </source>
</reference>